<dbReference type="Gene3D" id="3.40.50.11260">
    <property type="match status" value="1"/>
</dbReference>
<dbReference type="GeneID" id="109400708"/>
<evidence type="ECO:0000256" key="1">
    <source>
        <dbReference type="ARBA" id="ARBA00008239"/>
    </source>
</evidence>
<dbReference type="Gene3D" id="3.30.230.80">
    <property type="match status" value="1"/>
</dbReference>
<evidence type="ECO:0000256" key="2">
    <source>
        <dbReference type="ARBA" id="ARBA00023186"/>
    </source>
</evidence>
<evidence type="ECO:0000256" key="3">
    <source>
        <dbReference type="SAM" id="MobiDB-lite"/>
    </source>
</evidence>
<comment type="similarity">
    <text evidence="1">Belongs to the heat shock protein 90 family.</text>
</comment>
<evidence type="ECO:0000313" key="4">
    <source>
        <dbReference type="EnsemblMetazoa" id="AALFPA23_021426.P31675"/>
    </source>
</evidence>
<feature type="compositionally biased region" description="Polar residues" evidence="3">
    <location>
        <begin position="1"/>
        <end position="17"/>
    </location>
</feature>
<proteinExistence type="inferred from homology"/>
<keyword evidence="5" id="KW-1185">Reference proteome</keyword>
<accession>A0ABM1ZT56</accession>
<dbReference type="PANTHER" id="PTHR11528">
    <property type="entry name" value="HEAT SHOCK PROTEIN 90 FAMILY MEMBER"/>
    <property type="match status" value="1"/>
</dbReference>
<dbReference type="RefSeq" id="XP_029708740.1">
    <property type="nucleotide sequence ID" value="XM_029852880.2"/>
</dbReference>
<protein>
    <submittedName>
        <fullName evidence="4">Uncharacterized protein</fullName>
    </submittedName>
</protein>
<dbReference type="EnsemblMetazoa" id="AALFPA23_021426.R31676">
    <property type="protein sequence ID" value="AALFPA23_021426.P31676"/>
    <property type="gene ID" value="AALFPA23_021426"/>
</dbReference>
<name>A0ABM1ZT56_AEDAL</name>
<dbReference type="InterPro" id="IPR020568">
    <property type="entry name" value="Ribosomal_Su5_D2-typ_SF"/>
</dbReference>
<sequence length="814" mass="93199">MASDHFSTMPSASQTGDCGNCSRPKEYNELAMTSRSCLPTKSSSINRGKYARIALKLKQLDEERAIHERAFEAAKRAIALERMAIEAKYKLLEERISKAPKKHNMCKKTDSTRLSSDNKQLHTAAEGLQETQKVCQENQTQLDLVEQPNTDAILDFVPNDQYLFTGSDMKTTNDMKTTEADDHVIIPFLPTNYPIASRDNMITRGEPTIRCIVQWLKYCMQSTTRWVIVDMNLELVVCERTDFRVTVTWLKSFCVQLDPDTGQSRGVQRNKGEIKKPFYPFAHPKLVSLLAVAIFFNHALENNDDHPSHNYQIVLITNRKRASFGSANELSAVNDESSSFVLIWIGDLKPSTIDQPFTPTPRQTLSVLSNNLLPNIFERTILDTVDQRITSLLSQRRENRYRLRFTDSCDREICLRHSSSKLCAYRILLSQRKVDKSQASARGHRSTSTISNNGDAMYASEHAGIDLLQIKKEQPKVSNSFPWIIATLQQPKEFCYLLAISDLLWFSSNPKVISTAHCFGIGPLPNVHFPVDGQLNVRALFVVLRMPLDFIECNKKKNNVNLCVDRVVIVVNYEERGMERIIDYQNLIKVVVEPEGLPLNIWPLNQIRKIIQKNLATEQLAVIGEMDECNGLYENCDKTRRKLIFDIDEVISNYHTRVELHHNKAAYEEEHRSLNDYVSQVKKKKQHICFAICEGVEQIGILDYVEWFKKSRFEIVYTKSIDKYTIQQDKRYQDKQLVSFTVKVKWSEAGMHEGVIKDLVILLFGTAPPSSGFSLDKTTVYASRIYGIIKKEFDIVEDAGFRPSRPLWRVSSLP</sequence>
<keyword evidence="2" id="KW-0143">Chaperone</keyword>
<dbReference type="Pfam" id="PF00183">
    <property type="entry name" value="HSP90"/>
    <property type="match status" value="1"/>
</dbReference>
<feature type="region of interest" description="Disordered" evidence="3">
    <location>
        <begin position="1"/>
        <end position="20"/>
    </location>
</feature>
<evidence type="ECO:0000313" key="5">
    <source>
        <dbReference type="Proteomes" id="UP000069940"/>
    </source>
</evidence>
<dbReference type="SUPFAM" id="SSF54211">
    <property type="entry name" value="Ribosomal protein S5 domain 2-like"/>
    <property type="match status" value="1"/>
</dbReference>
<dbReference type="Proteomes" id="UP000069940">
    <property type="component" value="Unassembled WGS sequence"/>
</dbReference>
<dbReference type="RefSeq" id="XP_062706193.1">
    <property type="nucleotide sequence ID" value="XM_062850209.1"/>
</dbReference>
<dbReference type="InterPro" id="IPR001404">
    <property type="entry name" value="Hsp90_fam"/>
</dbReference>
<organism evidence="4 5">
    <name type="scientific">Aedes albopictus</name>
    <name type="common">Asian tiger mosquito</name>
    <name type="synonym">Stegomyia albopicta</name>
    <dbReference type="NCBI Taxonomy" id="7160"/>
    <lineage>
        <taxon>Eukaryota</taxon>
        <taxon>Metazoa</taxon>
        <taxon>Ecdysozoa</taxon>
        <taxon>Arthropoda</taxon>
        <taxon>Hexapoda</taxon>
        <taxon>Insecta</taxon>
        <taxon>Pterygota</taxon>
        <taxon>Neoptera</taxon>
        <taxon>Endopterygota</taxon>
        <taxon>Diptera</taxon>
        <taxon>Nematocera</taxon>
        <taxon>Culicoidea</taxon>
        <taxon>Culicidae</taxon>
        <taxon>Culicinae</taxon>
        <taxon>Aedini</taxon>
        <taxon>Aedes</taxon>
        <taxon>Stegomyia</taxon>
    </lineage>
</organism>
<reference evidence="5" key="1">
    <citation type="journal article" date="2015" name="Proc. Natl. Acad. Sci. U.S.A.">
        <title>Genome sequence of the Asian Tiger mosquito, Aedes albopictus, reveals insights into its biology, genetics, and evolution.</title>
        <authorList>
            <person name="Chen X.G."/>
            <person name="Jiang X."/>
            <person name="Gu J."/>
            <person name="Xu M."/>
            <person name="Wu Y."/>
            <person name="Deng Y."/>
            <person name="Zhang C."/>
            <person name="Bonizzoni M."/>
            <person name="Dermauw W."/>
            <person name="Vontas J."/>
            <person name="Armbruster P."/>
            <person name="Huang X."/>
            <person name="Yang Y."/>
            <person name="Zhang H."/>
            <person name="He W."/>
            <person name="Peng H."/>
            <person name="Liu Y."/>
            <person name="Wu K."/>
            <person name="Chen J."/>
            <person name="Lirakis M."/>
            <person name="Topalis P."/>
            <person name="Van Leeuwen T."/>
            <person name="Hall A.B."/>
            <person name="Jiang X."/>
            <person name="Thorpe C."/>
            <person name="Mueller R.L."/>
            <person name="Sun C."/>
            <person name="Waterhouse R.M."/>
            <person name="Yan G."/>
            <person name="Tu Z.J."/>
            <person name="Fang X."/>
            <person name="James A.A."/>
        </authorList>
    </citation>
    <scope>NUCLEOTIDE SEQUENCE [LARGE SCALE GENOMIC DNA]</scope>
    <source>
        <strain evidence="5">Foshan</strain>
    </source>
</reference>
<reference evidence="4" key="2">
    <citation type="submission" date="2025-05" db="UniProtKB">
        <authorList>
            <consortium name="EnsemblMetazoa"/>
        </authorList>
    </citation>
    <scope>IDENTIFICATION</scope>
    <source>
        <strain evidence="4">Foshan</strain>
    </source>
</reference>
<dbReference type="EnsemblMetazoa" id="AALFPA23_021426.R31675">
    <property type="protein sequence ID" value="AALFPA23_021426.P31675"/>
    <property type="gene ID" value="AALFPA23_021426"/>
</dbReference>